<dbReference type="AlphaFoldDB" id="A0A650CJV3"/>
<feature type="transmembrane region" description="Helical" evidence="1">
    <location>
        <begin position="165"/>
        <end position="183"/>
    </location>
</feature>
<keyword evidence="4" id="KW-1185">Reference proteome</keyword>
<evidence type="ECO:0000313" key="2">
    <source>
        <dbReference type="EMBL" id="MBB5255105.1"/>
    </source>
</evidence>
<evidence type="ECO:0000313" key="4">
    <source>
        <dbReference type="Proteomes" id="UP000427373"/>
    </source>
</evidence>
<name>A0A650CJV3_SULOH</name>
<evidence type="ECO:0000256" key="1">
    <source>
        <dbReference type="SAM" id="Phobius"/>
    </source>
</evidence>
<evidence type="ECO:0000313" key="3">
    <source>
        <dbReference type="EMBL" id="QGR18096.1"/>
    </source>
</evidence>
<reference evidence="3 4" key="1">
    <citation type="submission" date="2019-10" db="EMBL/GenBank/DDBJ databases">
        <title>Genome Sequences from Six Type Strain Members of the Archaeal Family Sulfolobaceae: Acidianus ambivalens, Acidianus infernus, Metallosphaera prunae, Stygiolobus azoricus, Sulfolobus metallicus, and Sulfurisphaera ohwakuensis.</title>
        <authorList>
            <person name="Counts J.A."/>
            <person name="Kelly R.M."/>
        </authorList>
    </citation>
    <scope>NUCLEOTIDE SEQUENCE [LARGE SCALE GENOMIC DNA]</scope>
    <source>
        <strain evidence="3 4">TA-1</strain>
    </source>
</reference>
<keyword evidence="1" id="KW-0812">Transmembrane</keyword>
<dbReference type="RefSeq" id="WP_156015585.1">
    <property type="nucleotide sequence ID" value="NZ_CP045484.1"/>
</dbReference>
<dbReference type="KEGG" id="soh:D1869_13530"/>
<keyword evidence="1" id="KW-1133">Transmembrane helix</keyword>
<dbReference type="Proteomes" id="UP000582213">
    <property type="component" value="Unassembled WGS sequence"/>
</dbReference>
<dbReference type="EMBL" id="CP045484">
    <property type="protein sequence ID" value="QGR18096.1"/>
    <property type="molecule type" value="Genomic_DNA"/>
</dbReference>
<accession>A0A650CJV3</accession>
<evidence type="ECO:0008006" key="6">
    <source>
        <dbReference type="Google" id="ProtNLM"/>
    </source>
</evidence>
<dbReference type="GeneID" id="42802285"/>
<feature type="transmembrane region" description="Helical" evidence="1">
    <location>
        <begin position="132"/>
        <end position="153"/>
    </location>
</feature>
<gene>
    <name evidence="3" type="ORF">D1869_13530</name>
    <name evidence="2" type="ORF">HNQ62_002880</name>
</gene>
<feature type="transmembrane region" description="Helical" evidence="1">
    <location>
        <begin position="95"/>
        <end position="120"/>
    </location>
</feature>
<protein>
    <recommendedName>
        <fullName evidence="6">ABC-2 type transport system permease protein</fullName>
    </recommendedName>
</protein>
<feature type="transmembrane region" description="Helical" evidence="1">
    <location>
        <begin position="220"/>
        <end position="242"/>
    </location>
</feature>
<reference evidence="2 5" key="2">
    <citation type="submission" date="2020-08" db="EMBL/GenBank/DDBJ databases">
        <title>Genomic Encyclopedia of Type Strains, Phase IV (KMG-IV): sequencing the most valuable type-strain genomes for metagenomic binning, comparative biology and taxonomic classification.</title>
        <authorList>
            <person name="Goeker M."/>
        </authorList>
    </citation>
    <scope>NUCLEOTIDE SEQUENCE [LARGE SCALE GENOMIC DNA]</scope>
    <source>
        <strain evidence="2 5">DSM 12421</strain>
    </source>
</reference>
<proteinExistence type="predicted"/>
<organism evidence="3 4">
    <name type="scientific">Sulfurisphaera ohwakuensis</name>
    <dbReference type="NCBI Taxonomy" id="69656"/>
    <lineage>
        <taxon>Archaea</taxon>
        <taxon>Thermoproteota</taxon>
        <taxon>Thermoprotei</taxon>
        <taxon>Sulfolobales</taxon>
        <taxon>Sulfolobaceae</taxon>
        <taxon>Sulfurisphaera</taxon>
    </lineage>
</organism>
<feature type="transmembrane region" description="Helical" evidence="1">
    <location>
        <begin position="20"/>
        <end position="36"/>
    </location>
</feature>
<feature type="transmembrane region" description="Helical" evidence="1">
    <location>
        <begin position="48"/>
        <end position="74"/>
    </location>
</feature>
<evidence type="ECO:0000313" key="5">
    <source>
        <dbReference type="Proteomes" id="UP000582213"/>
    </source>
</evidence>
<sequence length="244" mass="28025">MFEIFKILFKERYKDPTLQLMLPVILVGYVFIPAFLEKGDFEPYSLVVAYIPLINLSETVTFSLALRNIIFVLGDHLTNGSIVSFLMMPIKRIRFFLYSYILDVVLPYLFWLISNIFYLLDINMINTLTITLMWLYTAGYFFSTSVILFYTLLLRSNGASTLASLFTLGSIFIVGGFGNYTLIESNSSFLALTSFMNPYPIILAYSFNPSYTLLNYLMDGVIIDGFLAIILFFISLIIFHRIEV</sequence>
<dbReference type="OrthoDB" id="36967at2157"/>
<dbReference type="EMBL" id="JACHFY010000042">
    <property type="protein sequence ID" value="MBB5255105.1"/>
    <property type="molecule type" value="Genomic_DNA"/>
</dbReference>
<dbReference type="Proteomes" id="UP000427373">
    <property type="component" value="Chromosome"/>
</dbReference>
<keyword evidence="1" id="KW-0472">Membrane</keyword>